<feature type="compositionally biased region" description="Low complexity" evidence="1">
    <location>
        <begin position="118"/>
        <end position="153"/>
    </location>
</feature>
<reference evidence="3" key="1">
    <citation type="submission" date="2021-02" db="EMBL/GenBank/DDBJ databases">
        <authorList>
            <person name="Dougan E. K."/>
            <person name="Rhodes N."/>
            <person name="Thang M."/>
            <person name="Chan C."/>
        </authorList>
    </citation>
    <scope>NUCLEOTIDE SEQUENCE</scope>
</reference>
<name>A0A813G6J1_POLGL</name>
<keyword evidence="2" id="KW-0472">Membrane</keyword>
<evidence type="ECO:0000313" key="3">
    <source>
        <dbReference type="EMBL" id="CAE8618480.1"/>
    </source>
</evidence>
<gene>
    <name evidence="3" type="ORF">PGLA1383_LOCUS36095</name>
</gene>
<comment type="caution">
    <text evidence="3">The sequence shown here is derived from an EMBL/GenBank/DDBJ whole genome shotgun (WGS) entry which is preliminary data.</text>
</comment>
<accession>A0A813G6J1</accession>
<protein>
    <submittedName>
        <fullName evidence="3">Uncharacterized protein</fullName>
    </submittedName>
</protein>
<dbReference type="EMBL" id="CAJNNV010026551">
    <property type="protein sequence ID" value="CAE8618480.1"/>
    <property type="molecule type" value="Genomic_DNA"/>
</dbReference>
<proteinExistence type="predicted"/>
<evidence type="ECO:0000256" key="1">
    <source>
        <dbReference type="SAM" id="MobiDB-lite"/>
    </source>
</evidence>
<feature type="transmembrane region" description="Helical" evidence="2">
    <location>
        <begin position="404"/>
        <end position="427"/>
    </location>
</feature>
<feature type="transmembrane region" description="Helical" evidence="2">
    <location>
        <begin position="269"/>
        <end position="288"/>
    </location>
</feature>
<dbReference type="Proteomes" id="UP000654075">
    <property type="component" value="Unassembled WGS sequence"/>
</dbReference>
<dbReference type="AlphaFoldDB" id="A0A813G6J1"/>
<evidence type="ECO:0000313" key="4">
    <source>
        <dbReference type="Proteomes" id="UP000654075"/>
    </source>
</evidence>
<evidence type="ECO:0000256" key="2">
    <source>
        <dbReference type="SAM" id="Phobius"/>
    </source>
</evidence>
<feature type="region of interest" description="Disordered" evidence="1">
    <location>
        <begin position="118"/>
        <end position="164"/>
    </location>
</feature>
<keyword evidence="4" id="KW-1185">Reference proteome</keyword>
<keyword evidence="2" id="KW-1133">Transmembrane helix</keyword>
<sequence length="429" mass="46806">ISAALGVALEIQGPQVGQHPRTNLTWVKSDFQVLYQFLGHSVNENPFPDSSEWESGSANNSSNATGGGNGCLDPCHWANEGDASQGTYRCATSCDCLGERLCSPFGYCTGSTTPCVSTTTTTTTTTTASIQTPQSSTSSAIAASSLSSSAAPQTSPPPTTSTLPLMTSTLSMADKDDLEYAKVSVPDLEYAKVSVLDEAEALKGGVVQQSPRAMRNSTRERILHPDEELDHEAEAFDPCVFSLLMANVVQDFTRFSLGTEKKFVRVARLSISLVMVTALIVIQAFLLISVNKLLCASAVSNIRELYSNYEVQMYHNHTVTIFTGKERGIPGYFDATQFYTAFNDEERSTLCQIPLAHLKYISCILMVWTLTCCIELRQVVAQTVRVLFVTPTIASMSLALASRVIFNFIASCCCCYLLLCCYLYFYFEP</sequence>
<feature type="non-terminal residue" evidence="3">
    <location>
        <position position="1"/>
    </location>
</feature>
<organism evidence="3 4">
    <name type="scientific">Polarella glacialis</name>
    <name type="common">Dinoflagellate</name>
    <dbReference type="NCBI Taxonomy" id="89957"/>
    <lineage>
        <taxon>Eukaryota</taxon>
        <taxon>Sar</taxon>
        <taxon>Alveolata</taxon>
        <taxon>Dinophyceae</taxon>
        <taxon>Suessiales</taxon>
        <taxon>Suessiaceae</taxon>
        <taxon>Polarella</taxon>
    </lineage>
</organism>
<keyword evidence="2" id="KW-0812">Transmembrane</keyword>